<organism evidence="2 3">
    <name type="scientific">Burkholderia sola</name>
    <dbReference type="NCBI Taxonomy" id="2843302"/>
    <lineage>
        <taxon>Bacteria</taxon>
        <taxon>Pseudomonadati</taxon>
        <taxon>Pseudomonadota</taxon>
        <taxon>Betaproteobacteria</taxon>
        <taxon>Burkholderiales</taxon>
        <taxon>Burkholderiaceae</taxon>
        <taxon>Burkholderia</taxon>
        <taxon>Burkholderia cepacia complex</taxon>
    </lineage>
</organism>
<evidence type="ECO:0000256" key="1">
    <source>
        <dbReference type="SAM" id="MobiDB-lite"/>
    </source>
</evidence>
<evidence type="ECO:0000313" key="3">
    <source>
        <dbReference type="Proteomes" id="UP001548587"/>
    </source>
</evidence>
<accession>A0ABV2C0T5</accession>
<reference evidence="2 3" key="1">
    <citation type="submission" date="2024-06" db="EMBL/GenBank/DDBJ databases">
        <title>Burkholderia sola in Mexico.</title>
        <authorList>
            <person name="Estrada P."/>
        </authorList>
    </citation>
    <scope>NUCLEOTIDE SEQUENCE [LARGE SCALE GENOMIC DNA]</scope>
    <source>
        <strain evidence="2 3">CpTa8-5</strain>
    </source>
</reference>
<comment type="caution">
    <text evidence="2">The sequence shown here is derived from an EMBL/GenBank/DDBJ whole genome shotgun (WGS) entry which is preliminary data.</text>
</comment>
<dbReference type="Proteomes" id="UP001548587">
    <property type="component" value="Unassembled WGS sequence"/>
</dbReference>
<dbReference type="RefSeq" id="WP_209924194.1">
    <property type="nucleotide sequence ID" value="NZ_JBEWCH010000001.1"/>
</dbReference>
<dbReference type="EMBL" id="JBEWCH010000001">
    <property type="protein sequence ID" value="MET1472711.1"/>
    <property type="molecule type" value="Genomic_DNA"/>
</dbReference>
<keyword evidence="3" id="KW-1185">Reference proteome</keyword>
<name>A0ABV2C0T5_9BURK</name>
<proteinExistence type="predicted"/>
<feature type="region of interest" description="Disordered" evidence="1">
    <location>
        <begin position="39"/>
        <end position="84"/>
    </location>
</feature>
<gene>
    <name evidence="2" type="ORF">ABXL37_00495</name>
</gene>
<evidence type="ECO:0000313" key="2">
    <source>
        <dbReference type="EMBL" id="MET1472711.1"/>
    </source>
</evidence>
<protein>
    <submittedName>
        <fullName evidence="2">Uncharacterized protein</fullName>
    </submittedName>
</protein>
<sequence length="97" mass="10845">MKGIGIFVRRMAPDGPKYRVRRAADKPMKRHKNLYCAVTNRSPQRRRASGFAEQGEGADVQRRRAARMPVQALRAGHAEGTDERVRVSKGVLSCVPT</sequence>